<comment type="cofactor">
    <cofactor evidence="16">
        <name>siroheme</name>
        <dbReference type="ChEBI" id="CHEBI:60052"/>
    </cofactor>
    <text evidence="16">Binds 1 siroheme per subunit.</text>
</comment>
<dbReference type="UniPathway" id="UPA00653"/>
<keyword evidence="5 16" id="KW-0349">Heme</keyword>
<dbReference type="Gene3D" id="3.50.50.60">
    <property type="entry name" value="FAD/NAD(P)-binding domain"/>
    <property type="match status" value="2"/>
</dbReference>
<evidence type="ECO:0000313" key="24">
    <source>
        <dbReference type="Proteomes" id="UP000009149"/>
    </source>
</evidence>
<protein>
    <submittedName>
        <fullName evidence="23">NAD(P)H-nitrite reductase</fullName>
    </submittedName>
    <submittedName>
        <fullName evidence="22">Nitrite reductase large subunit</fullName>
    </submittedName>
</protein>
<comment type="cofactor">
    <cofactor evidence="14">
        <name>[2Fe-2S] cluster</name>
        <dbReference type="ChEBI" id="CHEBI:190135"/>
    </cofactor>
</comment>
<evidence type="ECO:0000259" key="17">
    <source>
        <dbReference type="Pfam" id="PF01077"/>
    </source>
</evidence>
<keyword evidence="4 16" id="KW-0004">4Fe-4S</keyword>
<dbReference type="InterPro" id="IPR006066">
    <property type="entry name" value="NO2/SO3_Rdtase_FeS/sirohaem_BS"/>
</dbReference>
<dbReference type="InterPro" id="IPR005117">
    <property type="entry name" value="NiRdtase/SiRdtase_haem-b_fer"/>
</dbReference>
<dbReference type="GO" id="GO:0098809">
    <property type="term" value="F:nitrite reductase activity"/>
    <property type="evidence" value="ECO:0007669"/>
    <property type="project" value="InterPro"/>
</dbReference>
<dbReference type="GO" id="GO:0042128">
    <property type="term" value="P:nitrate assimilation"/>
    <property type="evidence" value="ECO:0007669"/>
    <property type="project" value="UniProtKB-UniRule"/>
</dbReference>
<keyword evidence="13 15" id="KW-0534">Nitrate assimilation</keyword>
<dbReference type="STRING" id="481448.Minf_1093"/>
<keyword evidence="12 16" id="KW-0411">Iron-sulfur</keyword>
<keyword evidence="9 15" id="KW-0274">FAD</keyword>
<feature type="domain" description="FAD/NAD(P)-binding" evidence="20">
    <location>
        <begin position="5"/>
        <end position="303"/>
    </location>
</feature>
<evidence type="ECO:0000256" key="5">
    <source>
        <dbReference type="ARBA" id="ARBA00022617"/>
    </source>
</evidence>
<evidence type="ECO:0000256" key="10">
    <source>
        <dbReference type="ARBA" id="ARBA00023002"/>
    </source>
</evidence>
<organism evidence="22">
    <name type="scientific">Methylacidiphilum infernorum (isolate V4)</name>
    <name type="common">Methylokorus infernorum (strain V4)</name>
    <dbReference type="NCBI Taxonomy" id="481448"/>
    <lineage>
        <taxon>Bacteria</taxon>
        <taxon>Pseudomonadati</taxon>
        <taxon>Verrucomicrobiota</taxon>
        <taxon>Methylacidiphilae</taxon>
        <taxon>Methylacidiphilales</taxon>
        <taxon>Methylacidiphilaceae</taxon>
        <taxon>Methylacidiphilum (ex Ratnadevi et al. 2023)</taxon>
    </lineage>
</organism>
<evidence type="ECO:0000256" key="1">
    <source>
        <dbReference type="ARBA" id="ARBA00001974"/>
    </source>
</evidence>
<dbReference type="PANTHER" id="PTHR43809:SF1">
    <property type="entry name" value="NITRITE REDUCTASE (NADH) LARGE SUBUNIT"/>
    <property type="match status" value="1"/>
</dbReference>
<comment type="cofactor">
    <cofactor evidence="1 15">
        <name>FAD</name>
        <dbReference type="ChEBI" id="CHEBI:57692"/>
    </cofactor>
</comment>
<sequence>MKKEKLVVIGAGMAAVRFLDELVERGGSQKYDITLIGKETRVGYNRILLSSLLAGEIDFSGLELKSPEWFSKQGISVRAGCEALLIDTANRKVWTDKEKIPYDKLFIATGSTPFIPPLSGLYDSHNNRLDGVFSFREIEDCQSILKQIPGAEQAVVIGGGLLGIEAAYGLYKKGMQTVLVHLMGHLMEKQLDTLAATLLKRELEKLGIRILLRTKTTRLQKIGRRIRIEFENGNEIAADIVVIATGIVPNSSLAKKSGIAVNKGIIVNSQMESVSHPGIFAAGECIEFEGQTYGLVNAAWQQASIAARSLLDPSWRSSYTGTLPIARLKVAGIDLLSFGQIEPAGNEDVVLYTHSQQAVYRKLFIKDKKLTGGIFLGPSHRSLEALHFYEKNLPLNCEPQEFLFEAPTKTREEAIEDKPDDFQVCNCNGVTKREILESIKKGCSTLKEVMAISRAATGCGSCKPLVQRLWEKTAKEPAAEDPTVHYYVPCIPLTKRELIEEIKKRDLRGVSAVFAALAAGKEDAQSKPALASLLKMVWGKDYKEEPDSRFVNDRVHANIQKDGTYSVVPRMYGGITTAEQLRKIADVAEKYQVGMIKLTGGQRIDLLGIKKEQLPAIWKELGMSCGHAYTKAFRTCKSCVGTDFCRFGVGDSTTLAIAIEKKFQGIESPAKMKLAVSGCSRNCAEATTKDIGVVAIGTGWEIYVGGAAGSKVRAGDLLAVAKDQPEVLRLIGRFIQYYRENAKYAERSYSFVERLGIEHVRKAVVSLSEEEARRLDREVEQAIEAYIDPWQAAQQEQYPHQFESSSPIPGSFANQ</sequence>
<reference evidence="23 24" key="2">
    <citation type="journal article" date="2008" name="Biol. Direct">
        <title>Complete genome sequence of the extremely acidophilic methanotroph isolate V4, Methylacidiphilum infernorum, a representative of the bacterial phylum Verrucomicrobia.</title>
        <authorList>
            <person name="Hou S."/>
            <person name="Makarova K.S."/>
            <person name="Saw J.H."/>
            <person name="Senin P."/>
            <person name="Ly B.V."/>
            <person name="Zhou Z."/>
            <person name="Ren Y."/>
            <person name="Wang J."/>
            <person name="Galperin M.Y."/>
            <person name="Omelchenko M.V."/>
            <person name="Wolf Y.I."/>
            <person name="Yutin N."/>
            <person name="Koonin E.V."/>
            <person name="Stott M.B."/>
            <person name="Mountain B.W."/>
            <person name="Crowe M.A."/>
            <person name="Smirnova A.V."/>
            <person name="Dunfield P.F."/>
            <person name="Feng L."/>
            <person name="Wang L."/>
            <person name="Alam M."/>
        </authorList>
    </citation>
    <scope>NUCLEOTIDE SEQUENCE [LARGE SCALE GENOMIC DNA]</scope>
    <source>
        <strain evidence="24">Isolate V4</strain>
        <strain evidence="23">V4</strain>
    </source>
</reference>
<dbReference type="Pfam" id="PF01077">
    <property type="entry name" value="NIR_SIR"/>
    <property type="match status" value="1"/>
</dbReference>
<keyword evidence="7" id="KW-0001">2Fe-2S</keyword>
<dbReference type="Proteomes" id="UP000009149">
    <property type="component" value="Chromosome"/>
</dbReference>
<dbReference type="AlphaFoldDB" id="A9QPG9"/>
<evidence type="ECO:0000313" key="23">
    <source>
        <dbReference type="EMBL" id="ACD83148.1"/>
    </source>
</evidence>
<dbReference type="InterPro" id="IPR017121">
    <property type="entry name" value="Nitrite_Rdtase_lsu"/>
</dbReference>
<feature type="domain" description="Nitrite/Sulfite reductase ferredoxin-like" evidence="18">
    <location>
        <begin position="560"/>
        <end position="622"/>
    </location>
</feature>
<dbReference type="PIRSF" id="PIRSF037149">
    <property type="entry name" value="NirB"/>
    <property type="match status" value="1"/>
</dbReference>
<dbReference type="Gene3D" id="3.30.413.10">
    <property type="entry name" value="Sulfite Reductase Hemoprotein, domain 1"/>
    <property type="match status" value="1"/>
</dbReference>
<dbReference type="GO" id="GO:0046872">
    <property type="term" value="F:metal ion binding"/>
    <property type="evidence" value="ECO:0007669"/>
    <property type="project" value="UniProtKB-KW"/>
</dbReference>
<dbReference type="Gene3D" id="3.90.480.20">
    <property type="match status" value="1"/>
</dbReference>
<dbReference type="InterPro" id="IPR052034">
    <property type="entry name" value="NasD-like"/>
</dbReference>
<feature type="binding site" description="axial binding residue" evidence="16">
    <location>
        <position position="683"/>
    </location>
    <ligand>
        <name>siroheme</name>
        <dbReference type="ChEBI" id="CHEBI:60052"/>
    </ligand>
    <ligandPart>
        <name>Fe</name>
        <dbReference type="ChEBI" id="CHEBI:18248"/>
    </ligandPart>
</feature>
<evidence type="ECO:0000256" key="12">
    <source>
        <dbReference type="ARBA" id="ARBA00023014"/>
    </source>
</evidence>
<dbReference type="InterPro" id="IPR012744">
    <property type="entry name" value="Nitri_red_NirB"/>
</dbReference>
<feature type="binding site" evidence="16">
    <location>
        <position position="645"/>
    </location>
    <ligand>
        <name>[4Fe-4S] cluster</name>
        <dbReference type="ChEBI" id="CHEBI:49883"/>
    </ligand>
</feature>
<evidence type="ECO:0000256" key="7">
    <source>
        <dbReference type="ARBA" id="ARBA00022714"/>
    </source>
</evidence>
<dbReference type="PRINTS" id="PR00397">
    <property type="entry name" value="SIROHAEM"/>
</dbReference>
<comment type="cofactor">
    <cofactor evidence="16">
        <name>[4Fe-4S] cluster</name>
        <dbReference type="ChEBI" id="CHEBI:49883"/>
    </cofactor>
    <text evidence="16">Binds 1 [4Fe-4S] cluster per subunit.</text>
</comment>
<dbReference type="EMBL" id="CP000975">
    <property type="protein sequence ID" value="ACD83148.1"/>
    <property type="molecule type" value="Genomic_DNA"/>
</dbReference>
<keyword evidence="6 15" id="KW-0285">Flavoprotein</keyword>
<evidence type="ECO:0000256" key="11">
    <source>
        <dbReference type="ARBA" id="ARBA00023004"/>
    </source>
</evidence>
<evidence type="ECO:0000256" key="8">
    <source>
        <dbReference type="ARBA" id="ARBA00022723"/>
    </source>
</evidence>
<keyword evidence="8 16" id="KW-0479">Metal-binding</keyword>
<dbReference type="OrthoDB" id="9802028at2"/>
<dbReference type="Pfam" id="PF03460">
    <property type="entry name" value="NIR_SIR_ferr"/>
    <property type="match status" value="1"/>
</dbReference>
<dbReference type="SUPFAM" id="SSF55124">
    <property type="entry name" value="Nitrite/Sulfite reductase N-terminal domain-like"/>
    <property type="match status" value="1"/>
</dbReference>
<keyword evidence="11 16" id="KW-0408">Iron</keyword>
<evidence type="ECO:0000259" key="20">
    <source>
        <dbReference type="Pfam" id="PF07992"/>
    </source>
</evidence>
<dbReference type="EMBL" id="EU223885">
    <property type="protein sequence ID" value="ABX56627.1"/>
    <property type="molecule type" value="Genomic_DNA"/>
</dbReference>
<comment type="pathway">
    <text evidence="2">Nitrogen metabolism; nitrate reduction (assimilation).</text>
</comment>
<comment type="similarity">
    <text evidence="3">Belongs to the nitrite and sulfite reductase 4Fe-4S domain family.</text>
</comment>
<evidence type="ECO:0000256" key="15">
    <source>
        <dbReference type="PIRNR" id="PIRNR037149"/>
    </source>
</evidence>
<dbReference type="NCBIfam" id="TIGR02374">
    <property type="entry name" value="nitri_red_nirB"/>
    <property type="match status" value="1"/>
</dbReference>
<dbReference type="InterPro" id="IPR041854">
    <property type="entry name" value="BFD-like_2Fe2S-bd_dom_sf"/>
</dbReference>
<feature type="domain" description="BFD-like [2Fe-2S]-binding" evidence="19">
    <location>
        <begin position="424"/>
        <end position="469"/>
    </location>
</feature>
<dbReference type="InterPro" id="IPR036188">
    <property type="entry name" value="FAD/NAD-bd_sf"/>
</dbReference>
<dbReference type="GO" id="GO:0050661">
    <property type="term" value="F:NADP binding"/>
    <property type="evidence" value="ECO:0007669"/>
    <property type="project" value="UniProtKB-UniRule"/>
</dbReference>
<feature type="binding site" evidence="16">
    <location>
        <position position="639"/>
    </location>
    <ligand>
        <name>[4Fe-4S] cluster</name>
        <dbReference type="ChEBI" id="CHEBI:49883"/>
    </ligand>
</feature>
<evidence type="ECO:0000259" key="21">
    <source>
        <dbReference type="Pfam" id="PF18267"/>
    </source>
</evidence>
<dbReference type="GO" id="GO:0050660">
    <property type="term" value="F:flavin adenine dinucleotide binding"/>
    <property type="evidence" value="ECO:0007669"/>
    <property type="project" value="UniProtKB-UniRule"/>
</dbReference>
<dbReference type="SUPFAM" id="SSF51905">
    <property type="entry name" value="FAD/NAD(P)-binding domain"/>
    <property type="match status" value="1"/>
</dbReference>
<dbReference type="InterPro" id="IPR041575">
    <property type="entry name" value="Rubredoxin_C"/>
</dbReference>
<feature type="domain" description="Nitrite/sulphite reductase 4Fe-4S" evidence="17">
    <location>
        <begin position="632"/>
        <end position="765"/>
    </location>
</feature>
<accession>A9QPG9</accession>
<dbReference type="PROSITE" id="PS00365">
    <property type="entry name" value="NIR_SIR"/>
    <property type="match status" value="1"/>
</dbReference>
<dbReference type="SUPFAM" id="SSF56014">
    <property type="entry name" value="Nitrite and sulphite reductase 4Fe-4S domain-like"/>
    <property type="match status" value="1"/>
</dbReference>
<dbReference type="Pfam" id="PF18267">
    <property type="entry name" value="Rubredoxin_C"/>
    <property type="match status" value="1"/>
</dbReference>
<evidence type="ECO:0000313" key="22">
    <source>
        <dbReference type="EMBL" id="ABX56627.1"/>
    </source>
</evidence>
<dbReference type="KEGG" id="min:Minf_1093"/>
<dbReference type="InterPro" id="IPR036136">
    <property type="entry name" value="Nit/Sulf_reduc_fer-like_dom_sf"/>
</dbReference>
<dbReference type="PRINTS" id="PR00411">
    <property type="entry name" value="PNDRDTASEI"/>
</dbReference>
<dbReference type="Pfam" id="PF04324">
    <property type="entry name" value="Fer2_BFD"/>
    <property type="match status" value="1"/>
</dbReference>
<dbReference type="InterPro" id="IPR045854">
    <property type="entry name" value="NO2/SO3_Rdtase_4Fe4S_sf"/>
</dbReference>
<feature type="binding site" evidence="16">
    <location>
        <position position="683"/>
    </location>
    <ligand>
        <name>[4Fe-4S] cluster</name>
        <dbReference type="ChEBI" id="CHEBI:49883"/>
    </ligand>
</feature>
<evidence type="ECO:0000256" key="9">
    <source>
        <dbReference type="ARBA" id="ARBA00022827"/>
    </source>
</evidence>
<evidence type="ECO:0000259" key="18">
    <source>
        <dbReference type="Pfam" id="PF03460"/>
    </source>
</evidence>
<feature type="domain" description="NADH-rubredoxin oxidoreductase C-terminal" evidence="21">
    <location>
        <begin position="324"/>
        <end position="382"/>
    </location>
</feature>
<evidence type="ECO:0000256" key="3">
    <source>
        <dbReference type="ARBA" id="ARBA00010429"/>
    </source>
</evidence>
<feature type="binding site" evidence="16">
    <location>
        <position position="679"/>
    </location>
    <ligand>
        <name>[4Fe-4S] cluster</name>
        <dbReference type="ChEBI" id="CHEBI:49883"/>
    </ligand>
</feature>
<name>A9QPG9_METI4</name>
<evidence type="ECO:0000256" key="2">
    <source>
        <dbReference type="ARBA" id="ARBA00005096"/>
    </source>
</evidence>
<evidence type="ECO:0000256" key="4">
    <source>
        <dbReference type="ARBA" id="ARBA00022485"/>
    </source>
</evidence>
<dbReference type="Pfam" id="PF07992">
    <property type="entry name" value="Pyr_redox_2"/>
    <property type="match status" value="1"/>
</dbReference>
<dbReference type="PRINTS" id="PR00368">
    <property type="entry name" value="FADPNR"/>
</dbReference>
<gene>
    <name evidence="22" type="primary">nirB</name>
    <name evidence="23" type="ordered locus">Minf_1093</name>
</gene>
<dbReference type="RefSeq" id="WP_012463430.1">
    <property type="nucleotide sequence ID" value="NC_010794.1"/>
</dbReference>
<dbReference type="GO" id="GO:0020037">
    <property type="term" value="F:heme binding"/>
    <property type="evidence" value="ECO:0007669"/>
    <property type="project" value="InterPro"/>
</dbReference>
<dbReference type="eggNOG" id="COG1251">
    <property type="taxonomic scope" value="Bacteria"/>
</dbReference>
<dbReference type="Gene3D" id="1.10.10.1100">
    <property type="entry name" value="BFD-like [2Fe-2S]-binding domain"/>
    <property type="match status" value="1"/>
</dbReference>
<evidence type="ECO:0000256" key="16">
    <source>
        <dbReference type="PIRSR" id="PIRSR037149-1"/>
    </source>
</evidence>
<dbReference type="PANTHER" id="PTHR43809">
    <property type="entry name" value="NITRITE REDUCTASE (NADH) LARGE SUBUNIT"/>
    <property type="match status" value="1"/>
</dbReference>
<dbReference type="InterPro" id="IPR006067">
    <property type="entry name" value="NO2/SO3_Rdtase_4Fe4S_dom"/>
</dbReference>
<dbReference type="HOGENOM" id="CLU_003291_0_0_0"/>
<evidence type="ECO:0000256" key="6">
    <source>
        <dbReference type="ARBA" id="ARBA00022630"/>
    </source>
</evidence>
<evidence type="ECO:0000256" key="14">
    <source>
        <dbReference type="ARBA" id="ARBA00034078"/>
    </source>
</evidence>
<keyword evidence="10" id="KW-0560">Oxidoreductase</keyword>
<dbReference type="Gene3D" id="3.30.390.30">
    <property type="match status" value="1"/>
</dbReference>
<dbReference type="GO" id="GO:0051539">
    <property type="term" value="F:4 iron, 4 sulfur cluster binding"/>
    <property type="evidence" value="ECO:0007669"/>
    <property type="project" value="UniProtKB-KW"/>
</dbReference>
<dbReference type="GO" id="GO:0051537">
    <property type="term" value="F:2 iron, 2 sulfur cluster binding"/>
    <property type="evidence" value="ECO:0007669"/>
    <property type="project" value="UniProtKB-KW"/>
</dbReference>
<evidence type="ECO:0000256" key="13">
    <source>
        <dbReference type="ARBA" id="ARBA00023063"/>
    </source>
</evidence>
<proteinExistence type="inferred from homology"/>
<dbReference type="InterPro" id="IPR023753">
    <property type="entry name" value="FAD/NAD-binding_dom"/>
</dbReference>
<evidence type="ECO:0000259" key="19">
    <source>
        <dbReference type="Pfam" id="PF04324"/>
    </source>
</evidence>
<dbReference type="InterPro" id="IPR016156">
    <property type="entry name" value="FAD/NAD-linked_Rdtase_dimer_sf"/>
</dbReference>
<dbReference type="InterPro" id="IPR007419">
    <property type="entry name" value="BFD-like_2Fe2S-bd_dom"/>
</dbReference>
<reference evidence="22" key="1">
    <citation type="journal article" date="2007" name="Nature">
        <title>Methane oxidation by an extremely acidophilic bacterium of the phylum Verrucomicrobia.</title>
        <authorList>
            <person name="Dunfield P.F."/>
            <person name="Yuryev A."/>
            <person name="Senin P."/>
            <person name="Smirnova A.V."/>
            <person name="Stott M.B."/>
            <person name="Hou S."/>
            <person name="Ly B."/>
            <person name="Saw J.H."/>
            <person name="Zhou Z."/>
            <person name="Ren Y."/>
            <person name="Wang J."/>
            <person name="Mountain B.W."/>
            <person name="Crowe M.A."/>
            <person name="Weatherby T.M."/>
            <person name="Bodelier P.L.E."/>
            <person name="Liesack W."/>
            <person name="Feng L."/>
            <person name="Wang L."/>
            <person name="Alam M."/>
        </authorList>
    </citation>
    <scope>NUCLEOTIDE SEQUENCE</scope>
    <source>
        <strain evidence="22">V4</strain>
    </source>
</reference>